<keyword evidence="3" id="KW-1185">Reference proteome</keyword>
<dbReference type="Gene3D" id="3.15.10.30">
    <property type="entry name" value="Haemolymph juvenile hormone binding protein"/>
    <property type="match status" value="1"/>
</dbReference>
<dbReference type="SMART" id="SM00700">
    <property type="entry name" value="JHBP"/>
    <property type="match status" value="1"/>
</dbReference>
<dbReference type="InterPro" id="IPR038602">
    <property type="entry name" value="Mite_allergen_7_sf"/>
</dbReference>
<protein>
    <recommendedName>
        <fullName evidence="4">Hemolymph juvenile hormone binding protein</fullName>
    </recommendedName>
</protein>
<dbReference type="AlphaFoldDB" id="A0ABD2PEW6"/>
<name>A0ABD2PEW6_9CUCU</name>
<reference evidence="2 3" key="1">
    <citation type="journal article" date="2021" name="BMC Biol.">
        <title>Horizontally acquired antibacterial genes associated with adaptive radiation of ladybird beetles.</title>
        <authorList>
            <person name="Li H.S."/>
            <person name="Tang X.F."/>
            <person name="Huang Y.H."/>
            <person name="Xu Z.Y."/>
            <person name="Chen M.L."/>
            <person name="Du X.Y."/>
            <person name="Qiu B.Y."/>
            <person name="Chen P.T."/>
            <person name="Zhang W."/>
            <person name="Slipinski A."/>
            <person name="Escalona H.E."/>
            <person name="Waterhouse R.M."/>
            <person name="Zwick A."/>
            <person name="Pang H."/>
        </authorList>
    </citation>
    <scope>NUCLEOTIDE SEQUENCE [LARGE SCALE GENOMIC DNA]</scope>
    <source>
        <strain evidence="2">SYSU2018</strain>
    </source>
</reference>
<accession>A0ABD2PEW6</accession>
<dbReference type="EMBL" id="JABFTP020000186">
    <property type="protein sequence ID" value="KAL3289518.1"/>
    <property type="molecule type" value="Genomic_DNA"/>
</dbReference>
<dbReference type="PANTHER" id="PTHR11008">
    <property type="entry name" value="PROTEIN TAKEOUT-LIKE PROTEIN"/>
    <property type="match status" value="1"/>
</dbReference>
<dbReference type="InterPro" id="IPR038606">
    <property type="entry name" value="To_sf"/>
</dbReference>
<organism evidence="2 3">
    <name type="scientific">Cryptolaemus montrouzieri</name>
    <dbReference type="NCBI Taxonomy" id="559131"/>
    <lineage>
        <taxon>Eukaryota</taxon>
        <taxon>Metazoa</taxon>
        <taxon>Ecdysozoa</taxon>
        <taxon>Arthropoda</taxon>
        <taxon>Hexapoda</taxon>
        <taxon>Insecta</taxon>
        <taxon>Pterygota</taxon>
        <taxon>Neoptera</taxon>
        <taxon>Endopterygota</taxon>
        <taxon>Coleoptera</taxon>
        <taxon>Polyphaga</taxon>
        <taxon>Cucujiformia</taxon>
        <taxon>Coccinelloidea</taxon>
        <taxon>Coccinellidae</taxon>
        <taxon>Scymninae</taxon>
        <taxon>Scymnini</taxon>
        <taxon>Cryptolaemus</taxon>
    </lineage>
</organism>
<dbReference type="InterPro" id="IPR020234">
    <property type="entry name" value="Mite_allergen_group-7"/>
</dbReference>
<evidence type="ECO:0008006" key="4">
    <source>
        <dbReference type="Google" id="ProtNLM"/>
    </source>
</evidence>
<dbReference type="SUPFAM" id="SSF55394">
    <property type="entry name" value="Bactericidal permeability-increasing protein, BPI"/>
    <property type="match status" value="1"/>
</dbReference>
<evidence type="ECO:0000313" key="3">
    <source>
        <dbReference type="Proteomes" id="UP001516400"/>
    </source>
</evidence>
<keyword evidence="1" id="KW-0732">Signal</keyword>
<evidence type="ECO:0000313" key="2">
    <source>
        <dbReference type="EMBL" id="KAL3289518.1"/>
    </source>
</evidence>
<feature type="chain" id="PRO_5044748543" description="Hemolymph juvenile hormone binding protein" evidence="1">
    <location>
        <begin position="23"/>
        <end position="454"/>
    </location>
</feature>
<gene>
    <name evidence="2" type="ORF">HHI36_022935</name>
</gene>
<comment type="caution">
    <text evidence="2">The sequence shown here is derived from an EMBL/GenBank/DDBJ whole genome shotgun (WGS) entry which is preliminary data.</text>
</comment>
<evidence type="ECO:0000256" key="1">
    <source>
        <dbReference type="SAM" id="SignalP"/>
    </source>
</evidence>
<dbReference type="Proteomes" id="UP001516400">
    <property type="component" value="Unassembled WGS sequence"/>
</dbReference>
<dbReference type="Gene3D" id="3.15.10.50">
    <property type="match status" value="1"/>
</dbReference>
<dbReference type="Pfam" id="PF06585">
    <property type="entry name" value="JHBP"/>
    <property type="match status" value="1"/>
</dbReference>
<sequence>MAPSAMIVLVCLAFVICGCCNGESTANTKPKVPSPVSQPKPPVPASKMTDRILTILDHYKQSDPLGVPGAPIPDPLPVPPFSHRFKIGTMNFKNVKIYGLKKFKIKHMKANVAKMTVDVALDISVLETFGNYTLSALFTSAKGPFTVKMTNVSVNAIASMKVERTGKLEAQDINMDISFKGIAMNFENLGFFASMFQGVINSVGDSLFNSIKPFILSEVNKNMRADVNKEIRKIPVTFPNSISPFDQVFILFRQEVRKRGFDPYKVANYNNSVGIFDIYMRDTYFYGLSSVYRSGDVLIEFKNNTIYGYFEGGTQKLKGVSNWELAVITGIFGKKGKLEFTIDYFTVKVNASQSTNTDFPPKLEDIDLELGNIQIRFDGTGSLDYLVELGINVMPNLIRYQIMDALRQPVKTRIQEAMNQVNIRSLIIENADKINDPNALQLLTSTDIKKPSGN</sequence>
<dbReference type="PANTHER" id="PTHR11008:SF13">
    <property type="entry name" value="FI04421P"/>
    <property type="match status" value="1"/>
</dbReference>
<dbReference type="Pfam" id="PF16984">
    <property type="entry name" value="Grp7_allergen"/>
    <property type="match status" value="1"/>
</dbReference>
<dbReference type="InterPro" id="IPR010562">
    <property type="entry name" value="Haemolymph_juvenile_hormone-bd"/>
</dbReference>
<feature type="signal peptide" evidence="1">
    <location>
        <begin position="1"/>
        <end position="22"/>
    </location>
</feature>
<dbReference type="InterPro" id="IPR017943">
    <property type="entry name" value="Bactericidal_perm-incr_a/b_dom"/>
</dbReference>
<proteinExistence type="predicted"/>